<dbReference type="Pfam" id="PF04536">
    <property type="entry name" value="TPM_phosphatase"/>
    <property type="match status" value="1"/>
</dbReference>
<evidence type="ECO:0000313" key="2">
    <source>
        <dbReference type="EMBL" id="MDG5978192.1"/>
    </source>
</evidence>
<dbReference type="Proteomes" id="UP001152876">
    <property type="component" value="Unassembled WGS sequence"/>
</dbReference>
<comment type="caution">
    <text evidence="2">The sequence shown here is derived from an EMBL/GenBank/DDBJ whole genome shotgun (WGS) entry which is preliminary data.</text>
</comment>
<gene>
    <name evidence="2" type="ORF">H010_23259</name>
</gene>
<organism evidence="2 3">
    <name type="scientific">Hydrogenophaga taeniospiralis CCUG 15921</name>
    <dbReference type="NCBI Taxonomy" id="1281780"/>
    <lineage>
        <taxon>Bacteria</taxon>
        <taxon>Pseudomonadati</taxon>
        <taxon>Pseudomonadota</taxon>
        <taxon>Betaproteobacteria</taxon>
        <taxon>Burkholderiales</taxon>
        <taxon>Comamonadaceae</taxon>
        <taxon>Hydrogenophaga</taxon>
    </lineage>
</organism>
<dbReference type="EMBL" id="AOGK01000032">
    <property type="protein sequence ID" value="MDG5978192.1"/>
    <property type="molecule type" value="Genomic_DNA"/>
</dbReference>
<protein>
    <recommendedName>
        <fullName evidence="1">TPM domain-containing protein</fullName>
    </recommendedName>
</protein>
<sequence length="175" mass="19611">MNKLLRILKHRWRDRADTLRAIPDDMAARLARRVAASELRHTGEVRLCVEAALPTSYLWRIQAATPLKAVARQRALAWFGRLRVWDTECNNGVLIYLLLAEHAIEFVADRALSQRVSAAQWQGIVDRLGARLHEGAFEDGLTQALEEVSALLVEHFPAEPGAQSANELADTVVRV</sequence>
<accession>A0A9X4NVQ6</accession>
<dbReference type="AlphaFoldDB" id="A0A9X4NVQ6"/>
<reference evidence="2" key="1">
    <citation type="submission" date="2013-01" db="EMBL/GenBank/DDBJ databases">
        <title>Genome draft of Hydrogenophaga taeniospiralis 2K1.</title>
        <authorList>
            <person name="Gomila M."/>
            <person name="Lalucat J."/>
        </authorList>
    </citation>
    <scope>NUCLEOTIDE SEQUENCE</scope>
    <source>
        <strain evidence="2">CCUG 15921</strain>
    </source>
</reference>
<dbReference type="OrthoDB" id="5683663at2"/>
<proteinExistence type="predicted"/>
<name>A0A9X4NVQ6_9BURK</name>
<keyword evidence="3" id="KW-1185">Reference proteome</keyword>
<dbReference type="PANTHER" id="PTHR30373:SF8">
    <property type="entry name" value="BLL7265 PROTEIN"/>
    <property type="match status" value="1"/>
</dbReference>
<evidence type="ECO:0000259" key="1">
    <source>
        <dbReference type="Pfam" id="PF04536"/>
    </source>
</evidence>
<dbReference type="InterPro" id="IPR007621">
    <property type="entry name" value="TPM_dom"/>
</dbReference>
<feature type="domain" description="TPM" evidence="1">
    <location>
        <begin position="71"/>
        <end position="150"/>
    </location>
</feature>
<evidence type="ECO:0000313" key="3">
    <source>
        <dbReference type="Proteomes" id="UP001152876"/>
    </source>
</evidence>
<dbReference type="Gene3D" id="3.10.310.50">
    <property type="match status" value="1"/>
</dbReference>
<dbReference type="RefSeq" id="WP_068174700.1">
    <property type="nucleotide sequence ID" value="NZ_AOGK01000032.1"/>
</dbReference>
<dbReference type="PANTHER" id="PTHR30373">
    <property type="entry name" value="UPF0603 PROTEIN YGCG"/>
    <property type="match status" value="1"/>
</dbReference>